<proteinExistence type="predicted"/>
<dbReference type="EMBL" id="BPLR01021687">
    <property type="protein sequence ID" value="GIX92393.1"/>
    <property type="molecule type" value="Genomic_DNA"/>
</dbReference>
<protein>
    <submittedName>
        <fullName evidence="2">Uncharacterized protein</fullName>
    </submittedName>
</protein>
<dbReference type="Proteomes" id="UP001054945">
    <property type="component" value="Unassembled WGS sequence"/>
</dbReference>
<keyword evidence="3" id="KW-1185">Reference proteome</keyword>
<feature type="region of interest" description="Disordered" evidence="1">
    <location>
        <begin position="59"/>
        <end position="85"/>
    </location>
</feature>
<name>A0AAV4P7C5_CAEEX</name>
<evidence type="ECO:0000313" key="3">
    <source>
        <dbReference type="Proteomes" id="UP001054945"/>
    </source>
</evidence>
<comment type="caution">
    <text evidence="2">The sequence shown here is derived from an EMBL/GenBank/DDBJ whole genome shotgun (WGS) entry which is preliminary data.</text>
</comment>
<reference evidence="2 3" key="1">
    <citation type="submission" date="2021-06" db="EMBL/GenBank/DDBJ databases">
        <title>Caerostris extrusa draft genome.</title>
        <authorList>
            <person name="Kono N."/>
            <person name="Arakawa K."/>
        </authorList>
    </citation>
    <scope>NUCLEOTIDE SEQUENCE [LARGE SCALE GENOMIC DNA]</scope>
</reference>
<evidence type="ECO:0000256" key="1">
    <source>
        <dbReference type="SAM" id="MobiDB-lite"/>
    </source>
</evidence>
<gene>
    <name evidence="2" type="ORF">CEXT_305421</name>
</gene>
<accession>A0AAV4P7C5</accession>
<organism evidence="2 3">
    <name type="scientific">Caerostris extrusa</name>
    <name type="common">Bark spider</name>
    <name type="synonym">Caerostris bankana</name>
    <dbReference type="NCBI Taxonomy" id="172846"/>
    <lineage>
        <taxon>Eukaryota</taxon>
        <taxon>Metazoa</taxon>
        <taxon>Ecdysozoa</taxon>
        <taxon>Arthropoda</taxon>
        <taxon>Chelicerata</taxon>
        <taxon>Arachnida</taxon>
        <taxon>Araneae</taxon>
        <taxon>Araneomorphae</taxon>
        <taxon>Entelegynae</taxon>
        <taxon>Araneoidea</taxon>
        <taxon>Araneidae</taxon>
        <taxon>Caerostris</taxon>
    </lineage>
</organism>
<evidence type="ECO:0000313" key="2">
    <source>
        <dbReference type="EMBL" id="GIX92393.1"/>
    </source>
</evidence>
<dbReference type="AlphaFoldDB" id="A0AAV4P7C5"/>
<sequence>MHEIEETIHLLTENKTRCIKSEKNFHTQSNADGLWHPRRPLFYGLAQAMAPVNIPRVSVSPAKGEKRQNEVHKKRKAFPHQSHPDGLWHPRRPLFYGVARSWLPLNLPRVSVTVHLNEWFSIHPVCRDVSERFRASLHLLPLFMNANGFGKCGVFFRDLGKKKKYVDGGIL</sequence>